<sequence length="126" mass="14333">MVPESSPMDVYDYFFHGLIDTLYINGDNHKELQEFPSKVQGVIKGYNDLFTKRRELYLKMHSSYPISDKEQKLLVPSMIVAQLGVSNKDYPTRDEIEHVTPTLDQLAFSLAEAFTGSSKIGPETET</sequence>
<protein>
    <submittedName>
        <fullName evidence="1">Uncharacterized protein</fullName>
    </submittedName>
</protein>
<name>A0ABQ5HLI1_9ASTR</name>
<reference evidence="1" key="2">
    <citation type="submission" date="2022-01" db="EMBL/GenBank/DDBJ databases">
        <authorList>
            <person name="Yamashiro T."/>
            <person name="Shiraishi A."/>
            <person name="Satake H."/>
            <person name="Nakayama K."/>
        </authorList>
    </citation>
    <scope>NUCLEOTIDE SEQUENCE</scope>
</reference>
<evidence type="ECO:0000313" key="1">
    <source>
        <dbReference type="EMBL" id="GJT88077.1"/>
    </source>
</evidence>
<comment type="caution">
    <text evidence="1">The sequence shown here is derived from an EMBL/GenBank/DDBJ whole genome shotgun (WGS) entry which is preliminary data.</text>
</comment>
<dbReference type="EMBL" id="BQNB010019696">
    <property type="protein sequence ID" value="GJT88077.1"/>
    <property type="molecule type" value="Genomic_DNA"/>
</dbReference>
<evidence type="ECO:0000313" key="2">
    <source>
        <dbReference type="Proteomes" id="UP001151760"/>
    </source>
</evidence>
<accession>A0ABQ5HLI1</accession>
<dbReference type="Proteomes" id="UP001151760">
    <property type="component" value="Unassembled WGS sequence"/>
</dbReference>
<proteinExistence type="predicted"/>
<gene>
    <name evidence="1" type="ORF">Tco_1069794</name>
</gene>
<reference evidence="1" key="1">
    <citation type="journal article" date="2022" name="Int. J. Mol. Sci.">
        <title>Draft Genome of Tanacetum Coccineum: Genomic Comparison of Closely Related Tanacetum-Family Plants.</title>
        <authorList>
            <person name="Yamashiro T."/>
            <person name="Shiraishi A."/>
            <person name="Nakayama K."/>
            <person name="Satake H."/>
        </authorList>
    </citation>
    <scope>NUCLEOTIDE SEQUENCE</scope>
</reference>
<keyword evidence="2" id="KW-1185">Reference proteome</keyword>
<organism evidence="1 2">
    <name type="scientific">Tanacetum coccineum</name>
    <dbReference type="NCBI Taxonomy" id="301880"/>
    <lineage>
        <taxon>Eukaryota</taxon>
        <taxon>Viridiplantae</taxon>
        <taxon>Streptophyta</taxon>
        <taxon>Embryophyta</taxon>
        <taxon>Tracheophyta</taxon>
        <taxon>Spermatophyta</taxon>
        <taxon>Magnoliopsida</taxon>
        <taxon>eudicotyledons</taxon>
        <taxon>Gunneridae</taxon>
        <taxon>Pentapetalae</taxon>
        <taxon>asterids</taxon>
        <taxon>campanulids</taxon>
        <taxon>Asterales</taxon>
        <taxon>Asteraceae</taxon>
        <taxon>Asteroideae</taxon>
        <taxon>Anthemideae</taxon>
        <taxon>Anthemidinae</taxon>
        <taxon>Tanacetum</taxon>
    </lineage>
</organism>